<protein>
    <submittedName>
        <fullName evidence="1">Uncharacterized protein</fullName>
    </submittedName>
</protein>
<comment type="caution">
    <text evidence="1">The sequence shown here is derived from an EMBL/GenBank/DDBJ whole genome shotgun (WGS) entry which is preliminary data.</text>
</comment>
<dbReference type="RefSeq" id="WP_197093450.1">
    <property type="nucleotide sequence ID" value="NZ_BAAAXY010000241.1"/>
</dbReference>
<reference evidence="1 2" key="1">
    <citation type="submission" date="2020-08" db="EMBL/GenBank/DDBJ databases">
        <title>Sequencing the genomes of 1000 actinobacteria strains.</title>
        <authorList>
            <person name="Klenk H.-P."/>
        </authorList>
    </citation>
    <scope>NUCLEOTIDE SEQUENCE [LARGE SCALE GENOMIC DNA]</scope>
    <source>
        <strain evidence="1 2">DSM 43768</strain>
    </source>
</reference>
<dbReference type="EMBL" id="JACHMI010000001">
    <property type="protein sequence ID" value="MBB6556538.1"/>
    <property type="molecule type" value="Genomic_DNA"/>
</dbReference>
<dbReference type="InterPro" id="IPR038563">
    <property type="entry name" value="Endonuclease_7_sf"/>
</dbReference>
<dbReference type="Proteomes" id="UP000565579">
    <property type="component" value="Unassembled WGS sequence"/>
</dbReference>
<name>A0A7X0P754_9ACTN</name>
<proteinExistence type="predicted"/>
<evidence type="ECO:0000313" key="2">
    <source>
        <dbReference type="Proteomes" id="UP000565579"/>
    </source>
</evidence>
<gene>
    <name evidence="1" type="ORF">HD593_011333</name>
</gene>
<accession>A0A7X0P754</accession>
<dbReference type="AlphaFoldDB" id="A0A7X0P754"/>
<sequence length="41" mass="4732">MCQQCNRALGLLYENVETMQRMIDYVLKHQSETQATDAVEA</sequence>
<organism evidence="1 2">
    <name type="scientific">Nonomuraea rubra</name>
    <dbReference type="NCBI Taxonomy" id="46180"/>
    <lineage>
        <taxon>Bacteria</taxon>
        <taxon>Bacillati</taxon>
        <taxon>Actinomycetota</taxon>
        <taxon>Actinomycetes</taxon>
        <taxon>Streptosporangiales</taxon>
        <taxon>Streptosporangiaceae</taxon>
        <taxon>Nonomuraea</taxon>
    </lineage>
</organism>
<keyword evidence="2" id="KW-1185">Reference proteome</keyword>
<evidence type="ECO:0000313" key="1">
    <source>
        <dbReference type="EMBL" id="MBB6556538.1"/>
    </source>
</evidence>
<dbReference type="Gene3D" id="3.40.1800.10">
    <property type="entry name" value="His-Me finger endonucleases"/>
    <property type="match status" value="1"/>
</dbReference>